<feature type="non-terminal residue" evidence="1">
    <location>
        <position position="75"/>
    </location>
</feature>
<dbReference type="Proteomes" id="UP000001067">
    <property type="component" value="Unassembled WGS sequence"/>
</dbReference>
<evidence type="ECO:0000313" key="1">
    <source>
        <dbReference type="EMBL" id="EFQ89374.1"/>
    </source>
</evidence>
<evidence type="ECO:0000313" key="2">
    <source>
        <dbReference type="Proteomes" id="UP000001067"/>
    </source>
</evidence>
<keyword evidence="2" id="KW-1185">Reference proteome</keyword>
<dbReference type="KEGG" id="pte:PTT_14377"/>
<organism evidence="2">
    <name type="scientific">Pyrenophora teres f. teres (strain 0-1)</name>
    <name type="common">Barley net blotch fungus</name>
    <name type="synonym">Drechslera teres f. teres</name>
    <dbReference type="NCBI Taxonomy" id="861557"/>
    <lineage>
        <taxon>Eukaryota</taxon>
        <taxon>Fungi</taxon>
        <taxon>Dikarya</taxon>
        <taxon>Ascomycota</taxon>
        <taxon>Pezizomycotina</taxon>
        <taxon>Dothideomycetes</taxon>
        <taxon>Pleosporomycetidae</taxon>
        <taxon>Pleosporales</taxon>
        <taxon>Pleosporineae</taxon>
        <taxon>Pleosporaceae</taxon>
        <taxon>Pyrenophora</taxon>
    </lineage>
</organism>
<gene>
    <name evidence="1" type="ORF">PTT_14377</name>
</gene>
<dbReference type="HOGENOM" id="CLU_000384_35_0_1"/>
<dbReference type="Gene3D" id="3.10.10.10">
    <property type="entry name" value="HIV Type 1 Reverse Transcriptase, subunit A, domain 1"/>
    <property type="match status" value="1"/>
</dbReference>
<dbReference type="AlphaFoldDB" id="E3RY25"/>
<proteinExistence type="predicted"/>
<accession>E3RY25</accession>
<sequence>MPPLRGPEIDYWIELEKDKNGKEKELPWGPLYNMSRGELLVLRKELISLLDKGWIRASSSLAAFLVLFAKKLGGG</sequence>
<protein>
    <submittedName>
        <fullName evidence="1">Uncharacterized protein</fullName>
    </submittedName>
</protein>
<reference evidence="1 2" key="1">
    <citation type="journal article" date="2010" name="Genome Biol.">
        <title>A first genome assembly of the barley fungal pathogen Pyrenophora teres f. teres.</title>
        <authorList>
            <person name="Ellwood S.R."/>
            <person name="Liu Z."/>
            <person name="Syme R.A."/>
            <person name="Lai Z."/>
            <person name="Hane J.K."/>
            <person name="Keiper F."/>
            <person name="Moffat C.S."/>
            <person name="Oliver R.P."/>
            <person name="Friesen T.L."/>
        </authorList>
    </citation>
    <scope>NUCLEOTIDE SEQUENCE [LARGE SCALE GENOMIC DNA]</scope>
    <source>
        <strain evidence="1 2">0-1</strain>
    </source>
</reference>
<dbReference type="EMBL" id="GL535777">
    <property type="protein sequence ID" value="EFQ89374.1"/>
    <property type="molecule type" value="Genomic_DNA"/>
</dbReference>
<dbReference type="OrthoDB" id="4502494at2759"/>
<name>E3RY25_PYRTT</name>